<dbReference type="SMART" id="SM00871">
    <property type="entry name" value="AraC_E_bind"/>
    <property type="match status" value="1"/>
</dbReference>
<dbReference type="GO" id="GO:0043565">
    <property type="term" value="F:sequence-specific DNA binding"/>
    <property type="evidence" value="ECO:0007669"/>
    <property type="project" value="InterPro"/>
</dbReference>
<organism evidence="4 5">
    <name type="scientific">Chromobacterium haemolyticum</name>
    <dbReference type="NCBI Taxonomy" id="394935"/>
    <lineage>
        <taxon>Bacteria</taxon>
        <taxon>Pseudomonadati</taxon>
        <taxon>Pseudomonadota</taxon>
        <taxon>Betaproteobacteria</taxon>
        <taxon>Neisseriales</taxon>
        <taxon>Chromobacteriaceae</taxon>
        <taxon>Chromobacterium</taxon>
    </lineage>
</organism>
<dbReference type="InterPro" id="IPR010499">
    <property type="entry name" value="AraC_E-bd"/>
</dbReference>
<reference evidence="4 5" key="1">
    <citation type="submission" date="2017-02" db="EMBL/GenBank/DDBJ databases">
        <title>Chromobacterium haemolyticum H5244.</title>
        <authorList>
            <person name="Gulvik C.A."/>
        </authorList>
    </citation>
    <scope>NUCLEOTIDE SEQUENCE [LARGE SCALE GENOMIC DNA]</scope>
    <source>
        <strain evidence="4 5">H5244</strain>
    </source>
</reference>
<evidence type="ECO:0000256" key="1">
    <source>
        <dbReference type="ARBA" id="ARBA00023015"/>
    </source>
</evidence>
<keyword evidence="1" id="KW-0805">Transcription regulation</keyword>
<dbReference type="InterPro" id="IPR011256">
    <property type="entry name" value="Reg_factor_effector_dom_sf"/>
</dbReference>
<dbReference type="Pfam" id="PF06445">
    <property type="entry name" value="GyrI-like"/>
    <property type="match status" value="1"/>
</dbReference>
<gene>
    <name evidence="4" type="ORF">B0T45_20630</name>
</gene>
<dbReference type="RefSeq" id="WP_043631245.1">
    <property type="nucleotide sequence ID" value="NZ_JBBIGS010000099.1"/>
</dbReference>
<evidence type="ECO:0000313" key="5">
    <source>
        <dbReference type="Proteomes" id="UP000192721"/>
    </source>
</evidence>
<dbReference type="InterPro" id="IPR009057">
    <property type="entry name" value="Homeodomain-like_sf"/>
</dbReference>
<sequence>MRRAKALAHNKLKVMKALNLISSSLEQEHSLAVVSRQCASSRFHFHRVFKQETGETLSEAIRRLRLERVAKYLCSSQIYNMSRLAAFCGFSSSQNMAKSFRRHFGLSPSDYRLHMQNSKHGNDIPAAIQYLDDLDADNEATAFASIRELAAREVVYARQTGNYGQASCAHAFLALSELLGYTPDFQTTPVLAVYWDYPLVTPPNKCRTDMCAQLPDLVDQRVTQQVPGGRYAVFSCAGDEALLAQAWHAAAAWMDRHGYELGDSPCYELYLPGTQPELGWYAVEIHMPIGEPPG</sequence>
<keyword evidence="2" id="KW-0804">Transcription</keyword>
<dbReference type="Pfam" id="PF12833">
    <property type="entry name" value="HTH_18"/>
    <property type="match status" value="1"/>
</dbReference>
<dbReference type="SUPFAM" id="SSF55136">
    <property type="entry name" value="Probable bacterial effector-binding domain"/>
    <property type="match status" value="1"/>
</dbReference>
<dbReference type="EMBL" id="MUKV01000040">
    <property type="protein sequence ID" value="OQS33223.1"/>
    <property type="molecule type" value="Genomic_DNA"/>
</dbReference>
<dbReference type="InterPro" id="IPR018060">
    <property type="entry name" value="HTH_AraC"/>
</dbReference>
<dbReference type="Gene3D" id="3.20.80.10">
    <property type="entry name" value="Regulatory factor, effector binding domain"/>
    <property type="match status" value="1"/>
</dbReference>
<dbReference type="Gene3D" id="1.10.10.60">
    <property type="entry name" value="Homeodomain-like"/>
    <property type="match status" value="2"/>
</dbReference>
<accession>A0A1W0CET6</accession>
<evidence type="ECO:0000313" key="4">
    <source>
        <dbReference type="EMBL" id="OQS33223.1"/>
    </source>
</evidence>
<evidence type="ECO:0000256" key="2">
    <source>
        <dbReference type="ARBA" id="ARBA00023163"/>
    </source>
</evidence>
<dbReference type="Proteomes" id="UP000192721">
    <property type="component" value="Unassembled WGS sequence"/>
</dbReference>
<dbReference type="PANTHER" id="PTHR40055:SF1">
    <property type="entry name" value="TRANSCRIPTIONAL REGULATOR YGIV-RELATED"/>
    <property type="match status" value="1"/>
</dbReference>
<dbReference type="AlphaFoldDB" id="A0A1W0CET6"/>
<feature type="domain" description="HTH araC/xylS-type" evidence="3">
    <location>
        <begin position="15"/>
        <end position="114"/>
    </location>
</feature>
<dbReference type="SUPFAM" id="SSF46689">
    <property type="entry name" value="Homeodomain-like"/>
    <property type="match status" value="2"/>
</dbReference>
<proteinExistence type="predicted"/>
<comment type="caution">
    <text evidence="4">The sequence shown here is derived from an EMBL/GenBank/DDBJ whole genome shotgun (WGS) entry which is preliminary data.</text>
</comment>
<name>A0A1W0CET6_9NEIS</name>
<dbReference type="InterPro" id="IPR029442">
    <property type="entry name" value="GyrI-like"/>
</dbReference>
<dbReference type="PANTHER" id="PTHR40055">
    <property type="entry name" value="TRANSCRIPTIONAL REGULATOR YGIV-RELATED"/>
    <property type="match status" value="1"/>
</dbReference>
<dbReference type="PROSITE" id="PS01124">
    <property type="entry name" value="HTH_ARAC_FAMILY_2"/>
    <property type="match status" value="1"/>
</dbReference>
<evidence type="ECO:0000259" key="3">
    <source>
        <dbReference type="PROSITE" id="PS01124"/>
    </source>
</evidence>
<dbReference type="InterPro" id="IPR050908">
    <property type="entry name" value="SmbC-like"/>
</dbReference>
<dbReference type="SMART" id="SM00342">
    <property type="entry name" value="HTH_ARAC"/>
    <property type="match status" value="1"/>
</dbReference>
<protein>
    <submittedName>
        <fullName evidence="4">AraC family transcriptional regulator</fullName>
    </submittedName>
</protein>
<dbReference type="GO" id="GO:0003700">
    <property type="term" value="F:DNA-binding transcription factor activity"/>
    <property type="evidence" value="ECO:0007669"/>
    <property type="project" value="InterPro"/>
</dbReference>